<dbReference type="Proteomes" id="UP000319103">
    <property type="component" value="Unassembled WGS sequence"/>
</dbReference>
<evidence type="ECO:0000256" key="1">
    <source>
        <dbReference type="SAM" id="MobiDB-lite"/>
    </source>
</evidence>
<evidence type="ECO:0000313" key="3">
    <source>
        <dbReference type="Proteomes" id="UP000319103"/>
    </source>
</evidence>
<proteinExistence type="predicted"/>
<comment type="caution">
    <text evidence="2">The sequence shown here is derived from an EMBL/GenBank/DDBJ whole genome shotgun (WGS) entry which is preliminary data.</text>
</comment>
<dbReference type="AlphaFoldDB" id="A0A540WG54"/>
<accession>A0A540WG54</accession>
<reference evidence="2 3" key="1">
    <citation type="submission" date="2019-06" db="EMBL/GenBank/DDBJ databases">
        <title>Description of Kitasatospora acidophila sp. nov. isolated from pine grove soil, and reclassification of Streptomyces novaecaesareae to Kitasatospora novaeceasareae comb. nov.</title>
        <authorList>
            <person name="Kim M.J."/>
        </authorList>
    </citation>
    <scope>NUCLEOTIDE SEQUENCE [LARGE SCALE GENOMIC DNA]</scope>
    <source>
        <strain evidence="2 3">MMS16-CNU292</strain>
    </source>
</reference>
<evidence type="ECO:0000313" key="2">
    <source>
        <dbReference type="EMBL" id="TQF07962.1"/>
    </source>
</evidence>
<dbReference type="RefSeq" id="WP_141631826.1">
    <property type="nucleotide sequence ID" value="NZ_VIGB01000002.1"/>
</dbReference>
<keyword evidence="3" id="KW-1185">Reference proteome</keyword>
<dbReference type="EMBL" id="VIGB01000002">
    <property type="protein sequence ID" value="TQF07962.1"/>
    <property type="molecule type" value="Genomic_DNA"/>
</dbReference>
<organism evidence="2 3">
    <name type="scientific">Kitasatospora acidiphila</name>
    <dbReference type="NCBI Taxonomy" id="2567942"/>
    <lineage>
        <taxon>Bacteria</taxon>
        <taxon>Bacillati</taxon>
        <taxon>Actinomycetota</taxon>
        <taxon>Actinomycetes</taxon>
        <taxon>Kitasatosporales</taxon>
        <taxon>Streptomycetaceae</taxon>
        <taxon>Kitasatospora</taxon>
    </lineage>
</organism>
<gene>
    <name evidence="2" type="ORF">E6W39_01135</name>
</gene>
<protein>
    <submittedName>
        <fullName evidence="2">Uncharacterized protein</fullName>
    </submittedName>
</protein>
<feature type="region of interest" description="Disordered" evidence="1">
    <location>
        <begin position="56"/>
        <end position="82"/>
    </location>
</feature>
<sequence length="150" mass="14829">MSDDSANAVSVMTSLRSVSTNQGPTRGGTVVAGVNLAGAIAVRFGSRPPVVIDSTRNQVTGISPAGAGTAAPRLGAGLRRPTRHDHGYGPGHFSHFAPGGAAARFTVVSATIPAFTAPALTPGPVDPAVTTDTGTITLPGAYTCLAVPAA</sequence>
<name>A0A540WG54_9ACTN</name>